<protein>
    <submittedName>
        <fullName evidence="2">Uncharacterized protein</fullName>
    </submittedName>
</protein>
<evidence type="ECO:0000313" key="2">
    <source>
        <dbReference type="EMBL" id="KAF0134951.1"/>
    </source>
</evidence>
<evidence type="ECO:0000313" key="3">
    <source>
        <dbReference type="Proteomes" id="UP000488506"/>
    </source>
</evidence>
<dbReference type="Proteomes" id="UP000488506">
    <property type="component" value="Unassembled WGS sequence"/>
</dbReference>
<gene>
    <name evidence="2" type="ORF">FD145_332</name>
</gene>
<sequence length="175" mass="20232">MGCSLLSGCFSLFNMYKASSPCDTRKETLNQIVLLEKQIANHEKQSNKDTNKLIALYIKLACLYNDTCDASKAVDIWKNKIIRLKPADVYLRASFIIFLNKCDCIENRAEILLEIKKYKKLLPSKLLPSNKNICINEANRIGQLYSFDLKALEYRILKIKRKIMETKPSPPLRRK</sequence>
<dbReference type="AlphaFoldDB" id="A0A833L239"/>
<feature type="coiled-coil region" evidence="1">
    <location>
        <begin position="25"/>
        <end position="52"/>
    </location>
</feature>
<accession>A0A833L239</accession>
<proteinExistence type="predicted"/>
<reference evidence="2 3" key="1">
    <citation type="submission" date="2019-12" db="EMBL/GenBank/DDBJ databases">
        <authorList>
            <person name="Wolfe R."/>
            <person name="Danczak R."/>
            <person name="Wilkins M."/>
        </authorList>
    </citation>
    <scope>NUCLEOTIDE SEQUENCE [LARGE SCALE GENOMIC DNA]</scope>
    <source>
        <strain evidence="2">X2_MaxBin.013</strain>
    </source>
</reference>
<keyword evidence="1" id="KW-0175">Coiled coil</keyword>
<dbReference type="EMBL" id="WPAF01000003">
    <property type="protein sequence ID" value="KAF0134951.1"/>
    <property type="molecule type" value="Genomic_DNA"/>
</dbReference>
<name>A0A833L239_UNCSA</name>
<evidence type="ECO:0000256" key="1">
    <source>
        <dbReference type="SAM" id="Coils"/>
    </source>
</evidence>
<organism evidence="2 3">
    <name type="scientific">Candidatus Saganbacteria bacterium</name>
    <dbReference type="NCBI Taxonomy" id="2575572"/>
    <lineage>
        <taxon>Bacteria</taxon>
        <taxon>Bacillati</taxon>
        <taxon>Saganbacteria</taxon>
    </lineage>
</organism>
<comment type="caution">
    <text evidence="2">The sequence shown here is derived from an EMBL/GenBank/DDBJ whole genome shotgun (WGS) entry which is preliminary data.</text>
</comment>